<name>A0A3E2BP46_9BACT</name>
<dbReference type="GO" id="GO:0009252">
    <property type="term" value="P:peptidoglycan biosynthetic process"/>
    <property type="evidence" value="ECO:0007669"/>
    <property type="project" value="TreeGrafter"/>
</dbReference>
<evidence type="ECO:0000313" key="13">
    <source>
        <dbReference type="EMBL" id="RFT16471.1"/>
    </source>
</evidence>
<comment type="function">
    <text evidence="6 8">Catalyzes the conversion of glucosamine-6-phosphate to glucosamine-1-phosphate.</text>
</comment>
<keyword evidence="5 6" id="KW-0413">Isomerase</keyword>
<evidence type="ECO:0000256" key="6">
    <source>
        <dbReference type="HAMAP-Rule" id="MF_01554"/>
    </source>
</evidence>
<organism evidence="13 14">
    <name type="scientific">Candidatus Saccharicenans subterraneus</name>
    <dbReference type="NCBI Taxonomy" id="2508984"/>
    <lineage>
        <taxon>Bacteria</taxon>
        <taxon>Candidatus Aminicenantota</taxon>
        <taxon>Candidatus Aminicenantia</taxon>
        <taxon>Candidatus Aminicenantales</taxon>
        <taxon>Candidatus Saccharicenantaceae</taxon>
        <taxon>Candidatus Saccharicenans</taxon>
    </lineage>
</organism>
<sequence>MPQLFGTDGLRARAGEFPLDEKSVLILGRALARLLQRRKLLPRIVTGRDTRESGLWLEESLISGFLAGGGEAVSAGIITTPGISYLVRSQDFSAGVVISASHNPYLDNGIKIFSHLGTKIPEDWEDELENEIKSAQLPPGLVRERSLEVDEQLKLHYLDFLRQAGPARPGQKLKLVVDCANGASSELAPVLFSGLGFETITINSRPDGKNINNGCGSLHPDELAKMVVAEKADLGVAFDGDADRAVWADERGRILNGDHTLYVQALHLKDKGALKKNAVVATIMSNMGLEKILEENGIRLLRTRVGDKYVLDEMLKGGYNLGGEQSGHTIFLDHSIAGDGLLTSLKMLEVILEKGQSLSELVRDFREYPQVLLNVRVREKVPFGEIPGYEEAAAEVRDRLGKNGRLEVRYSGTEMLARVMIEGPERSLIEELAGRLARVIDSHCGNR</sequence>
<dbReference type="PANTHER" id="PTHR42946:SF1">
    <property type="entry name" value="PHOSPHOGLUCOMUTASE (ALPHA-D-GLUCOSE-1,6-BISPHOSPHATE-DEPENDENT)"/>
    <property type="match status" value="1"/>
</dbReference>
<evidence type="ECO:0000259" key="9">
    <source>
        <dbReference type="Pfam" id="PF00408"/>
    </source>
</evidence>
<dbReference type="InterPro" id="IPR005843">
    <property type="entry name" value="A-D-PHexomutase_C"/>
</dbReference>
<dbReference type="Gene3D" id="3.40.120.10">
    <property type="entry name" value="Alpha-D-Glucose-1,6-Bisphosphate, subunit A, domain 3"/>
    <property type="match status" value="3"/>
</dbReference>
<evidence type="ECO:0000259" key="11">
    <source>
        <dbReference type="Pfam" id="PF02879"/>
    </source>
</evidence>
<evidence type="ECO:0000259" key="10">
    <source>
        <dbReference type="Pfam" id="PF02878"/>
    </source>
</evidence>
<dbReference type="Proteomes" id="UP000257323">
    <property type="component" value="Unassembled WGS sequence"/>
</dbReference>
<evidence type="ECO:0000256" key="3">
    <source>
        <dbReference type="ARBA" id="ARBA00022723"/>
    </source>
</evidence>
<dbReference type="GO" id="GO:0000287">
    <property type="term" value="F:magnesium ion binding"/>
    <property type="evidence" value="ECO:0007669"/>
    <property type="project" value="UniProtKB-UniRule"/>
</dbReference>
<proteinExistence type="inferred from homology"/>
<dbReference type="SUPFAM" id="SSF55957">
    <property type="entry name" value="Phosphoglucomutase, C-terminal domain"/>
    <property type="match status" value="1"/>
</dbReference>
<dbReference type="NCBIfam" id="TIGR01455">
    <property type="entry name" value="glmM"/>
    <property type="match status" value="1"/>
</dbReference>
<dbReference type="InterPro" id="IPR005841">
    <property type="entry name" value="Alpha-D-phosphohexomutase_SF"/>
</dbReference>
<dbReference type="InterPro" id="IPR005845">
    <property type="entry name" value="A-D-PHexomutase_a/b/a-II"/>
</dbReference>
<dbReference type="PANTHER" id="PTHR42946">
    <property type="entry name" value="PHOSPHOHEXOSE MUTASE"/>
    <property type="match status" value="1"/>
</dbReference>
<comment type="caution">
    <text evidence="13">The sequence shown here is derived from an EMBL/GenBank/DDBJ whole genome shotgun (WGS) entry which is preliminary data.</text>
</comment>
<keyword evidence="4 6" id="KW-0460">Magnesium</keyword>
<dbReference type="InterPro" id="IPR016066">
    <property type="entry name" value="A-D-PHexomutase_CS"/>
</dbReference>
<dbReference type="CDD" id="cd05802">
    <property type="entry name" value="GlmM"/>
    <property type="match status" value="1"/>
</dbReference>
<feature type="binding site" description="via phosphate group" evidence="6">
    <location>
        <position position="101"/>
    </location>
    <ligand>
        <name>Mg(2+)</name>
        <dbReference type="ChEBI" id="CHEBI:18420"/>
    </ligand>
</feature>
<dbReference type="Pfam" id="PF00408">
    <property type="entry name" value="PGM_PMM_IV"/>
    <property type="match status" value="1"/>
</dbReference>
<dbReference type="GO" id="GO:0008966">
    <property type="term" value="F:phosphoglucosamine mutase activity"/>
    <property type="evidence" value="ECO:0007669"/>
    <property type="project" value="UniProtKB-UniRule"/>
</dbReference>
<dbReference type="Pfam" id="PF02880">
    <property type="entry name" value="PGM_PMM_III"/>
    <property type="match status" value="1"/>
</dbReference>
<evidence type="ECO:0000256" key="5">
    <source>
        <dbReference type="ARBA" id="ARBA00023235"/>
    </source>
</evidence>
<feature type="domain" description="Alpha-D-phosphohexomutase alpha/beta/alpha" evidence="11">
    <location>
        <begin position="157"/>
        <end position="252"/>
    </location>
</feature>
<evidence type="ECO:0000256" key="7">
    <source>
        <dbReference type="RuleBase" id="RU004326"/>
    </source>
</evidence>
<accession>A0A3E2BP46</accession>
<evidence type="ECO:0000256" key="2">
    <source>
        <dbReference type="ARBA" id="ARBA00022553"/>
    </source>
</evidence>
<evidence type="ECO:0000313" key="14">
    <source>
        <dbReference type="Proteomes" id="UP000257323"/>
    </source>
</evidence>
<feature type="domain" description="Alpha-D-phosphohexomutase alpha/beta/alpha" evidence="12">
    <location>
        <begin position="256"/>
        <end position="367"/>
    </location>
</feature>
<evidence type="ECO:0000256" key="4">
    <source>
        <dbReference type="ARBA" id="ARBA00022842"/>
    </source>
</evidence>
<dbReference type="Pfam" id="PF02879">
    <property type="entry name" value="PGM_PMM_II"/>
    <property type="match status" value="1"/>
</dbReference>
<feature type="binding site" evidence="6">
    <location>
        <position position="241"/>
    </location>
    <ligand>
        <name>Mg(2+)</name>
        <dbReference type="ChEBI" id="CHEBI:18420"/>
    </ligand>
</feature>
<evidence type="ECO:0000256" key="8">
    <source>
        <dbReference type="RuleBase" id="RU004327"/>
    </source>
</evidence>
<feature type="binding site" evidence="6">
    <location>
        <position position="243"/>
    </location>
    <ligand>
        <name>Mg(2+)</name>
        <dbReference type="ChEBI" id="CHEBI:18420"/>
    </ligand>
</feature>
<dbReference type="SUPFAM" id="SSF53738">
    <property type="entry name" value="Phosphoglucomutase, first 3 domains"/>
    <property type="match status" value="3"/>
</dbReference>
<keyword evidence="2 6" id="KW-0597">Phosphoprotein</keyword>
<dbReference type="InterPro" id="IPR016055">
    <property type="entry name" value="A-D-PHexomutase_a/b/a-I/II/III"/>
</dbReference>
<gene>
    <name evidence="6" type="primary">glmM</name>
    <name evidence="13" type="ORF">OP8BY_1649</name>
</gene>
<dbReference type="InterPro" id="IPR006352">
    <property type="entry name" value="GlmM_bact"/>
</dbReference>
<dbReference type="GO" id="GO:0004615">
    <property type="term" value="F:phosphomannomutase activity"/>
    <property type="evidence" value="ECO:0007669"/>
    <property type="project" value="TreeGrafter"/>
</dbReference>
<feature type="modified residue" description="Phosphoserine" evidence="6">
    <location>
        <position position="101"/>
    </location>
</feature>
<feature type="binding site" evidence="6">
    <location>
        <position position="239"/>
    </location>
    <ligand>
        <name>Mg(2+)</name>
        <dbReference type="ChEBI" id="CHEBI:18420"/>
    </ligand>
</feature>
<comment type="cofactor">
    <cofactor evidence="6">
        <name>Mg(2+)</name>
        <dbReference type="ChEBI" id="CHEBI:18420"/>
    </cofactor>
    <text evidence="6">Binds 1 Mg(2+) ion per subunit.</text>
</comment>
<dbReference type="InterPro" id="IPR005844">
    <property type="entry name" value="A-D-PHexomutase_a/b/a-I"/>
</dbReference>
<dbReference type="EC" id="5.4.2.10" evidence="6 8"/>
<evidence type="ECO:0000256" key="1">
    <source>
        <dbReference type="ARBA" id="ARBA00010231"/>
    </source>
</evidence>
<dbReference type="InterPro" id="IPR050060">
    <property type="entry name" value="Phosphoglucosamine_mutase"/>
</dbReference>
<keyword evidence="3 6" id="KW-0479">Metal-binding</keyword>
<dbReference type="EMBL" id="QUAH01000003">
    <property type="protein sequence ID" value="RFT16471.1"/>
    <property type="molecule type" value="Genomic_DNA"/>
</dbReference>
<comment type="catalytic activity">
    <reaction evidence="6 8">
        <text>alpha-D-glucosamine 1-phosphate = D-glucosamine 6-phosphate</text>
        <dbReference type="Rhea" id="RHEA:23424"/>
        <dbReference type="ChEBI" id="CHEBI:58516"/>
        <dbReference type="ChEBI" id="CHEBI:58725"/>
        <dbReference type="EC" id="5.4.2.10"/>
    </reaction>
</comment>
<dbReference type="FunFam" id="3.40.120.10:FF:000002">
    <property type="entry name" value="Phosphoglucosamine mutase"/>
    <property type="match status" value="1"/>
</dbReference>
<dbReference type="PROSITE" id="PS00710">
    <property type="entry name" value="PGM_PMM"/>
    <property type="match status" value="1"/>
</dbReference>
<dbReference type="PRINTS" id="PR00509">
    <property type="entry name" value="PGMPMM"/>
</dbReference>
<dbReference type="GO" id="GO:0005975">
    <property type="term" value="P:carbohydrate metabolic process"/>
    <property type="evidence" value="ECO:0007669"/>
    <property type="project" value="InterPro"/>
</dbReference>
<feature type="domain" description="Alpha-D-phosphohexomutase C-terminal" evidence="9">
    <location>
        <begin position="372"/>
        <end position="438"/>
    </location>
</feature>
<protein>
    <recommendedName>
        <fullName evidence="6 8">Phosphoglucosamine mutase</fullName>
        <ecNumber evidence="6 8">5.4.2.10</ecNumber>
    </recommendedName>
</protein>
<dbReference type="InterPro" id="IPR005846">
    <property type="entry name" value="A-D-PHexomutase_a/b/a-III"/>
</dbReference>
<comment type="PTM">
    <text evidence="6">Activated by phosphorylation.</text>
</comment>
<dbReference type="HAMAP" id="MF_01554_B">
    <property type="entry name" value="GlmM_B"/>
    <property type="match status" value="1"/>
</dbReference>
<comment type="similarity">
    <text evidence="1 6 7">Belongs to the phosphohexose mutase family.</text>
</comment>
<evidence type="ECO:0000259" key="12">
    <source>
        <dbReference type="Pfam" id="PF02880"/>
    </source>
</evidence>
<feature type="domain" description="Alpha-D-phosphohexomutase alpha/beta/alpha" evidence="10">
    <location>
        <begin position="3"/>
        <end position="135"/>
    </location>
</feature>
<dbReference type="Pfam" id="PF02878">
    <property type="entry name" value="PGM_PMM_I"/>
    <property type="match status" value="1"/>
</dbReference>
<dbReference type="Gene3D" id="3.30.310.50">
    <property type="entry name" value="Alpha-D-phosphohexomutase, C-terminal domain"/>
    <property type="match status" value="1"/>
</dbReference>
<reference evidence="13 14" key="1">
    <citation type="submission" date="2018-08" db="EMBL/GenBank/DDBJ databases">
        <title>Genome analysis of the thermophilic bacterium of the candidate phylum Aminicenantes from deep subsurface aquifer revealed its physiology and ecological role.</title>
        <authorList>
            <person name="Kadnikov V.V."/>
            <person name="Mardanov A.V."/>
            <person name="Beletsky A.V."/>
            <person name="Karnachuk O.V."/>
            <person name="Ravin N.V."/>
        </authorList>
    </citation>
    <scope>NUCLEOTIDE SEQUENCE [LARGE SCALE GENOMIC DNA]</scope>
    <source>
        <strain evidence="13">BY38</strain>
    </source>
</reference>
<dbReference type="GO" id="GO:0006048">
    <property type="term" value="P:UDP-N-acetylglucosamine biosynthetic process"/>
    <property type="evidence" value="ECO:0007669"/>
    <property type="project" value="TreeGrafter"/>
</dbReference>
<dbReference type="GO" id="GO:0005829">
    <property type="term" value="C:cytosol"/>
    <property type="evidence" value="ECO:0007669"/>
    <property type="project" value="TreeGrafter"/>
</dbReference>
<dbReference type="AlphaFoldDB" id="A0A3E2BP46"/>
<feature type="active site" description="Phosphoserine intermediate" evidence="6">
    <location>
        <position position="101"/>
    </location>
</feature>
<dbReference type="InterPro" id="IPR036900">
    <property type="entry name" value="A-D-PHexomutase_C_sf"/>
</dbReference>